<dbReference type="PANTHER" id="PTHR32251">
    <property type="entry name" value="3-OXO-5-ALPHA-STEROID 4-DEHYDROGENASE"/>
    <property type="match status" value="1"/>
</dbReference>
<dbReference type="InterPro" id="IPR010721">
    <property type="entry name" value="UstE-like"/>
</dbReference>
<dbReference type="PROSITE" id="PS50244">
    <property type="entry name" value="S5A_REDUCTASE"/>
    <property type="match status" value="1"/>
</dbReference>
<feature type="transmembrane region" description="Helical" evidence="1">
    <location>
        <begin position="16"/>
        <end position="38"/>
    </location>
</feature>
<feature type="transmembrane region" description="Helical" evidence="1">
    <location>
        <begin position="219"/>
        <end position="241"/>
    </location>
</feature>
<dbReference type="EMBL" id="JAKCXM010000048">
    <property type="protein sequence ID" value="KAJ0405255.1"/>
    <property type="molecule type" value="Genomic_DNA"/>
</dbReference>
<keyword evidence="1" id="KW-1133">Transmembrane helix</keyword>
<keyword evidence="3" id="KW-1185">Reference proteome</keyword>
<feature type="transmembrane region" description="Helical" evidence="1">
    <location>
        <begin position="73"/>
        <end position="91"/>
    </location>
</feature>
<reference evidence="2" key="1">
    <citation type="submission" date="2021-12" db="EMBL/GenBank/DDBJ databases">
        <title>Prjna785345.</title>
        <authorList>
            <person name="Rujirawat T."/>
            <person name="Krajaejun T."/>
        </authorList>
    </citation>
    <scope>NUCLEOTIDE SEQUENCE</scope>
    <source>
        <strain evidence="2">Pi057C3</strain>
    </source>
</reference>
<keyword evidence="1" id="KW-0812">Transmembrane</keyword>
<dbReference type="PANTHER" id="PTHR32251:SF15">
    <property type="entry name" value="3-OXO-5-ALPHA-STEROID 4-DEHYDROGENASE (DUF1295)"/>
    <property type="match status" value="1"/>
</dbReference>
<evidence type="ECO:0000313" key="3">
    <source>
        <dbReference type="Proteomes" id="UP001209570"/>
    </source>
</evidence>
<dbReference type="Gene3D" id="1.20.120.1630">
    <property type="match status" value="1"/>
</dbReference>
<feature type="transmembrane region" description="Helical" evidence="1">
    <location>
        <begin position="50"/>
        <end position="67"/>
    </location>
</feature>
<dbReference type="Proteomes" id="UP001209570">
    <property type="component" value="Unassembled WGS sequence"/>
</dbReference>
<proteinExistence type="predicted"/>
<feature type="transmembrane region" description="Helical" evidence="1">
    <location>
        <begin position="112"/>
        <end position="132"/>
    </location>
</feature>
<name>A0AAD5QB08_PYTIN</name>
<dbReference type="AlphaFoldDB" id="A0AAD5QB08"/>
<dbReference type="Pfam" id="PF06966">
    <property type="entry name" value="DUF1295"/>
    <property type="match status" value="1"/>
</dbReference>
<evidence type="ECO:0008006" key="4">
    <source>
        <dbReference type="Google" id="ProtNLM"/>
    </source>
</evidence>
<dbReference type="GO" id="GO:0016020">
    <property type="term" value="C:membrane"/>
    <property type="evidence" value="ECO:0007669"/>
    <property type="project" value="TreeGrafter"/>
</dbReference>
<sequence>MHQAAAAAEATLDGGWWLLVCFGVTVGMQCSFFAVAFLCQFDKVTDLAGTLNFFVLAVLSLVVQNVYTSRAILASVLAMVWALRLGSHLFTRVLKRGKDERFDEMRADCLKFFGFWVFQIVWVFIVSLPVMLVNSVDAAESPALGEARDIVGTVVWAVGFLVEWAADASKEAFYADKSNRGKLLCSGVWRWSRHPNYFGEILCWVGLTALASPCLDSAAWLYVSVLSPTLTFVLLMFLSGVPMAEDRYDERFGAQPFYIDYKASTSPLIPLPPALYRSLPSAIKLALLFEFPMYSRRLRAIRAQQSAPADYRTMP</sequence>
<evidence type="ECO:0000256" key="1">
    <source>
        <dbReference type="SAM" id="Phobius"/>
    </source>
</evidence>
<organism evidence="2 3">
    <name type="scientific">Pythium insidiosum</name>
    <name type="common">Pythiosis disease agent</name>
    <dbReference type="NCBI Taxonomy" id="114742"/>
    <lineage>
        <taxon>Eukaryota</taxon>
        <taxon>Sar</taxon>
        <taxon>Stramenopiles</taxon>
        <taxon>Oomycota</taxon>
        <taxon>Peronosporomycetes</taxon>
        <taxon>Pythiales</taxon>
        <taxon>Pythiaceae</taxon>
        <taxon>Pythium</taxon>
    </lineage>
</organism>
<evidence type="ECO:0000313" key="2">
    <source>
        <dbReference type="EMBL" id="KAJ0405255.1"/>
    </source>
</evidence>
<protein>
    <recommendedName>
        <fullName evidence="4">Steroid 5-alpha reductase C-terminal domain-containing protein</fullName>
    </recommendedName>
</protein>
<gene>
    <name evidence="2" type="ORF">P43SY_006940</name>
</gene>
<keyword evidence="1" id="KW-0472">Membrane</keyword>
<accession>A0AAD5QB08</accession>
<comment type="caution">
    <text evidence="2">The sequence shown here is derived from an EMBL/GenBank/DDBJ whole genome shotgun (WGS) entry which is preliminary data.</text>
</comment>